<comment type="caution">
    <text evidence="1">The sequence shown here is derived from an EMBL/GenBank/DDBJ whole genome shotgun (WGS) entry which is preliminary data.</text>
</comment>
<protein>
    <submittedName>
        <fullName evidence="1">Uncharacterized protein</fullName>
    </submittedName>
</protein>
<dbReference type="EMBL" id="REGN01002483">
    <property type="protein sequence ID" value="RNA27876.1"/>
    <property type="molecule type" value="Genomic_DNA"/>
</dbReference>
<keyword evidence="2" id="KW-1185">Reference proteome</keyword>
<dbReference type="AlphaFoldDB" id="A0A3M7RWI2"/>
<evidence type="ECO:0000313" key="2">
    <source>
        <dbReference type="Proteomes" id="UP000276133"/>
    </source>
</evidence>
<dbReference type="Proteomes" id="UP000276133">
    <property type="component" value="Unassembled WGS sequence"/>
</dbReference>
<evidence type="ECO:0000313" key="1">
    <source>
        <dbReference type="EMBL" id="RNA27876.1"/>
    </source>
</evidence>
<gene>
    <name evidence="1" type="ORF">BpHYR1_043832</name>
</gene>
<name>A0A3M7RWI2_BRAPC</name>
<sequence length="64" mass="7659">MTIEVSLLKEATSFCKFFKPTKVDKPRVINPYSYSIIDIRSKIGLKRFRRFQMIKKAKKMELYP</sequence>
<accession>A0A3M7RWI2</accession>
<reference evidence="1 2" key="1">
    <citation type="journal article" date="2018" name="Sci. Rep.">
        <title>Genomic signatures of local adaptation to the degree of environmental predictability in rotifers.</title>
        <authorList>
            <person name="Franch-Gras L."/>
            <person name="Hahn C."/>
            <person name="Garcia-Roger E.M."/>
            <person name="Carmona M.J."/>
            <person name="Serra M."/>
            <person name="Gomez A."/>
        </authorList>
    </citation>
    <scope>NUCLEOTIDE SEQUENCE [LARGE SCALE GENOMIC DNA]</scope>
    <source>
        <strain evidence="1">HYR1</strain>
    </source>
</reference>
<organism evidence="1 2">
    <name type="scientific">Brachionus plicatilis</name>
    <name type="common">Marine rotifer</name>
    <name type="synonym">Brachionus muelleri</name>
    <dbReference type="NCBI Taxonomy" id="10195"/>
    <lineage>
        <taxon>Eukaryota</taxon>
        <taxon>Metazoa</taxon>
        <taxon>Spiralia</taxon>
        <taxon>Gnathifera</taxon>
        <taxon>Rotifera</taxon>
        <taxon>Eurotatoria</taxon>
        <taxon>Monogononta</taxon>
        <taxon>Pseudotrocha</taxon>
        <taxon>Ploima</taxon>
        <taxon>Brachionidae</taxon>
        <taxon>Brachionus</taxon>
    </lineage>
</organism>
<proteinExistence type="predicted"/>